<dbReference type="PANTHER" id="PTHR45453">
    <property type="entry name" value="PHOSPHATE REGULON SENSOR PROTEIN PHOR"/>
    <property type="match status" value="1"/>
</dbReference>
<feature type="domain" description="Histidine kinase" evidence="12">
    <location>
        <begin position="157"/>
        <end position="373"/>
    </location>
</feature>
<dbReference type="PRINTS" id="PR00344">
    <property type="entry name" value="BCTRLSENSOR"/>
</dbReference>
<dbReference type="InterPro" id="IPR036890">
    <property type="entry name" value="HATPase_C_sf"/>
</dbReference>
<evidence type="ECO:0000256" key="2">
    <source>
        <dbReference type="ARBA" id="ARBA00001968"/>
    </source>
</evidence>
<name>A0A1I3C8X2_9MICO</name>
<evidence type="ECO:0000259" key="12">
    <source>
        <dbReference type="PROSITE" id="PS50109"/>
    </source>
</evidence>
<keyword evidence="7 14" id="KW-0418">Kinase</keyword>
<dbReference type="SUPFAM" id="SSF55874">
    <property type="entry name" value="ATPase domain of HSP90 chaperone/DNA topoisomerase II/histidine kinase"/>
    <property type="match status" value="1"/>
</dbReference>
<sequence>MESTLLVLLSLALGLGVGAGFVTLLHVAERHGRRASEVVNPAVPDGIDQVLDALETAGVVLDPSNNVIKTSPGALTLGLVWNHQLVHPELLELARRVRSTGEPISEDLVLSRGPFGDASMRFRVRLARLGTRYVLLLAEDRTEAFRLDEVRRDFVANISHELKTPIASVGLLAEALDKAADEPAQVRRFANRLTTESARLGRLTQEIIELSRLQAQDVLAEPENLSVDDIVAAAVDQSRVVAEAERITIVLGKKSGAHVYGDEALLIVAVHNLVANAVNYSLEGSRVGVGVRLQKGIVEITVTDQGVGIAEADLDRVFERFFRVDQARSRHTGGTGLGLSIVKHVVQNHGGDIRVWSQPGSGSTFTIRLPEAAQPIEPGPKKPQPAARAAAGDTP</sequence>
<accession>A0A1I3C8X2</accession>
<dbReference type="PANTHER" id="PTHR45453:SF1">
    <property type="entry name" value="PHOSPHATE REGULON SENSOR PROTEIN PHOR"/>
    <property type="match status" value="1"/>
</dbReference>
<comment type="cofactor">
    <cofactor evidence="2">
        <name>a divalent metal cation</name>
        <dbReference type="ChEBI" id="CHEBI:60240"/>
    </cofactor>
</comment>
<evidence type="ECO:0000256" key="8">
    <source>
        <dbReference type="ARBA" id="ARBA00023012"/>
    </source>
</evidence>
<protein>
    <recommendedName>
        <fullName evidence="10">Sensor-like histidine kinase SenX3</fullName>
        <ecNumber evidence="4">2.7.13.3</ecNumber>
    </recommendedName>
</protein>
<evidence type="ECO:0000256" key="4">
    <source>
        <dbReference type="ARBA" id="ARBA00012438"/>
    </source>
</evidence>
<evidence type="ECO:0000256" key="10">
    <source>
        <dbReference type="ARBA" id="ARBA00039401"/>
    </source>
</evidence>
<dbReference type="InterPro" id="IPR004358">
    <property type="entry name" value="Sig_transdc_His_kin-like_C"/>
</dbReference>
<dbReference type="Gene3D" id="1.10.287.130">
    <property type="match status" value="1"/>
</dbReference>
<dbReference type="STRING" id="995038.SAMN05216274_11276"/>
<dbReference type="SMART" id="SM00387">
    <property type="entry name" value="HATPase_c"/>
    <property type="match status" value="1"/>
</dbReference>
<dbReference type="GO" id="GO:0016036">
    <property type="term" value="P:cellular response to phosphate starvation"/>
    <property type="evidence" value="ECO:0007669"/>
    <property type="project" value="TreeGrafter"/>
</dbReference>
<feature type="region of interest" description="Disordered" evidence="11">
    <location>
        <begin position="370"/>
        <end position="395"/>
    </location>
</feature>
<keyword evidence="5" id="KW-0597">Phosphoprotein</keyword>
<dbReference type="InterPro" id="IPR005467">
    <property type="entry name" value="His_kinase_dom"/>
</dbReference>
<dbReference type="GO" id="GO:0000155">
    <property type="term" value="F:phosphorelay sensor kinase activity"/>
    <property type="evidence" value="ECO:0007669"/>
    <property type="project" value="InterPro"/>
</dbReference>
<dbReference type="InterPro" id="IPR003661">
    <property type="entry name" value="HisK_dim/P_dom"/>
</dbReference>
<evidence type="ECO:0000313" key="15">
    <source>
        <dbReference type="Proteomes" id="UP000199681"/>
    </source>
</evidence>
<evidence type="ECO:0000256" key="1">
    <source>
        <dbReference type="ARBA" id="ARBA00000085"/>
    </source>
</evidence>
<dbReference type="SMART" id="SM00388">
    <property type="entry name" value="HisKA"/>
    <property type="match status" value="1"/>
</dbReference>
<reference evidence="14 16" key="2">
    <citation type="submission" date="2019-03" db="EMBL/GenBank/DDBJ databases">
        <title>Genomics of glacier-inhabiting Cryobacterium strains.</title>
        <authorList>
            <person name="Liu Q."/>
            <person name="Xin Y.-H."/>
        </authorList>
    </citation>
    <scope>NUCLEOTIDE SEQUENCE [LARGE SCALE GENOMIC DNA]</scope>
    <source>
        <strain evidence="14 16">Hh34</strain>
    </source>
</reference>
<evidence type="ECO:0000313" key="16">
    <source>
        <dbReference type="Proteomes" id="UP000297963"/>
    </source>
</evidence>
<gene>
    <name evidence="14" type="ORF">E3O11_10760</name>
    <name evidence="13" type="ORF">SAMN05216274_11276</name>
</gene>
<dbReference type="EMBL" id="SOFE01000022">
    <property type="protein sequence ID" value="TFB83318.1"/>
    <property type="molecule type" value="Genomic_DNA"/>
</dbReference>
<dbReference type="FunFam" id="3.30.565.10:FF:000006">
    <property type="entry name" value="Sensor histidine kinase WalK"/>
    <property type="match status" value="1"/>
</dbReference>
<dbReference type="Proteomes" id="UP000297963">
    <property type="component" value="Unassembled WGS sequence"/>
</dbReference>
<dbReference type="FunFam" id="1.10.287.130:FF:000001">
    <property type="entry name" value="Two-component sensor histidine kinase"/>
    <property type="match status" value="1"/>
</dbReference>
<evidence type="ECO:0000313" key="13">
    <source>
        <dbReference type="EMBL" id="SFH70937.1"/>
    </source>
</evidence>
<evidence type="ECO:0000256" key="9">
    <source>
        <dbReference type="ARBA" id="ARBA00023136"/>
    </source>
</evidence>
<comment type="catalytic activity">
    <reaction evidence="1">
        <text>ATP + protein L-histidine = ADP + protein N-phospho-L-histidine.</text>
        <dbReference type="EC" id="2.7.13.3"/>
    </reaction>
</comment>
<dbReference type="Pfam" id="PF00512">
    <property type="entry name" value="HisKA"/>
    <property type="match status" value="1"/>
</dbReference>
<dbReference type="Pfam" id="PF02518">
    <property type="entry name" value="HATPase_c"/>
    <property type="match status" value="1"/>
</dbReference>
<dbReference type="PROSITE" id="PS50109">
    <property type="entry name" value="HIS_KIN"/>
    <property type="match status" value="1"/>
</dbReference>
<organism evidence="14 16">
    <name type="scientific">Cryobacterium levicorallinum</name>
    <dbReference type="NCBI Taxonomy" id="995038"/>
    <lineage>
        <taxon>Bacteria</taxon>
        <taxon>Bacillati</taxon>
        <taxon>Actinomycetota</taxon>
        <taxon>Actinomycetes</taxon>
        <taxon>Micrococcales</taxon>
        <taxon>Microbacteriaceae</taxon>
        <taxon>Cryobacterium</taxon>
    </lineage>
</organism>
<dbReference type="CDD" id="cd00082">
    <property type="entry name" value="HisKA"/>
    <property type="match status" value="1"/>
</dbReference>
<keyword evidence="9" id="KW-0472">Membrane</keyword>
<comment type="subcellular location">
    <subcellularLocation>
        <location evidence="3">Cell membrane</location>
    </subcellularLocation>
</comment>
<keyword evidence="6" id="KW-0808">Transferase</keyword>
<comment type="caution">
    <text evidence="14">The sequence shown here is derived from an EMBL/GenBank/DDBJ whole genome shotgun (WGS) entry which is preliminary data.</text>
</comment>
<dbReference type="InterPro" id="IPR003594">
    <property type="entry name" value="HATPase_dom"/>
</dbReference>
<evidence type="ECO:0000256" key="5">
    <source>
        <dbReference type="ARBA" id="ARBA00022553"/>
    </source>
</evidence>
<dbReference type="CDD" id="cd00075">
    <property type="entry name" value="HATPase"/>
    <property type="match status" value="1"/>
</dbReference>
<dbReference type="EC" id="2.7.13.3" evidence="4"/>
<evidence type="ECO:0000313" key="14">
    <source>
        <dbReference type="EMBL" id="TFB83318.1"/>
    </source>
</evidence>
<dbReference type="InterPro" id="IPR036097">
    <property type="entry name" value="HisK_dim/P_sf"/>
</dbReference>
<dbReference type="GO" id="GO:0005886">
    <property type="term" value="C:plasma membrane"/>
    <property type="evidence" value="ECO:0007669"/>
    <property type="project" value="UniProtKB-SubCell"/>
</dbReference>
<evidence type="ECO:0000256" key="7">
    <source>
        <dbReference type="ARBA" id="ARBA00022777"/>
    </source>
</evidence>
<evidence type="ECO:0000256" key="6">
    <source>
        <dbReference type="ARBA" id="ARBA00022679"/>
    </source>
</evidence>
<dbReference type="Gene3D" id="3.30.565.10">
    <property type="entry name" value="Histidine kinase-like ATPase, C-terminal domain"/>
    <property type="match status" value="1"/>
</dbReference>
<evidence type="ECO:0000256" key="11">
    <source>
        <dbReference type="SAM" id="MobiDB-lite"/>
    </source>
</evidence>
<evidence type="ECO:0000256" key="3">
    <source>
        <dbReference type="ARBA" id="ARBA00004236"/>
    </source>
</evidence>
<dbReference type="RefSeq" id="WP_092451115.1">
    <property type="nucleotide sequence ID" value="NZ_BKAC01000011.1"/>
</dbReference>
<dbReference type="Proteomes" id="UP000199681">
    <property type="component" value="Unassembled WGS sequence"/>
</dbReference>
<reference evidence="13 15" key="1">
    <citation type="submission" date="2016-10" db="EMBL/GenBank/DDBJ databases">
        <authorList>
            <person name="Varghese N."/>
            <person name="Submissions S."/>
        </authorList>
    </citation>
    <scope>NUCLEOTIDE SEQUENCE [LARGE SCALE GENOMIC DNA]</scope>
    <source>
        <strain evidence="13 15">GMCC 1.11211</strain>
    </source>
</reference>
<dbReference type="InterPro" id="IPR050351">
    <property type="entry name" value="BphY/WalK/GraS-like"/>
</dbReference>
<dbReference type="AlphaFoldDB" id="A0A1I3C8X2"/>
<dbReference type="GO" id="GO:0004721">
    <property type="term" value="F:phosphoprotein phosphatase activity"/>
    <property type="evidence" value="ECO:0007669"/>
    <property type="project" value="TreeGrafter"/>
</dbReference>
<feature type="compositionally biased region" description="Low complexity" evidence="11">
    <location>
        <begin position="384"/>
        <end position="395"/>
    </location>
</feature>
<dbReference type="SUPFAM" id="SSF47384">
    <property type="entry name" value="Homodimeric domain of signal transducing histidine kinase"/>
    <property type="match status" value="1"/>
</dbReference>
<keyword evidence="8" id="KW-0902">Two-component regulatory system</keyword>
<proteinExistence type="predicted"/>
<dbReference type="GO" id="GO:0005509">
    <property type="term" value="F:calcium ion binding"/>
    <property type="evidence" value="ECO:0007669"/>
    <property type="project" value="UniProtKB-ARBA"/>
</dbReference>
<keyword evidence="15" id="KW-1185">Reference proteome</keyword>
<dbReference type="EMBL" id="FOPW01000012">
    <property type="protein sequence ID" value="SFH70937.1"/>
    <property type="molecule type" value="Genomic_DNA"/>
</dbReference>